<feature type="transmembrane region" description="Helical" evidence="10">
    <location>
        <begin position="519"/>
        <end position="541"/>
    </location>
</feature>
<feature type="transmembrane region" description="Helical" evidence="10">
    <location>
        <begin position="460"/>
        <end position="477"/>
    </location>
</feature>
<reference evidence="12" key="1">
    <citation type="submission" date="2025-08" db="UniProtKB">
        <authorList>
            <consortium name="RefSeq"/>
        </authorList>
    </citation>
    <scope>IDENTIFICATION</scope>
    <source>
        <tissue evidence="12">Whole body</tissue>
    </source>
</reference>
<keyword evidence="11" id="KW-1185">Reference proteome</keyword>
<feature type="transmembrane region" description="Helical" evidence="10">
    <location>
        <begin position="185"/>
        <end position="205"/>
    </location>
</feature>
<keyword evidence="9" id="KW-0807">Transducer</keyword>
<dbReference type="KEGG" id="ccal:108626688"/>
<evidence type="ECO:0000256" key="6">
    <source>
        <dbReference type="ARBA" id="ARBA00022989"/>
    </source>
</evidence>
<keyword evidence="5" id="KW-0552">Olfaction</keyword>
<feature type="transmembrane region" description="Helical" evidence="10">
    <location>
        <begin position="32"/>
        <end position="52"/>
    </location>
</feature>
<sequence length="784" mass="90504">MDRPKTIINQPLEYSLRMFGVWPDTSFQLLKTVVWTIIMLTFLTFQCWYCVIHAKLGIVELLDGLSYALSNSLVFVKLILIWIHKRTFYKILSTVLKDWNDQHLSIENKRIMNDNAVLSSKISNFLICYFGISFLLYTGSTLALTDEDEITHQRKFLIRMEFPFEATTSPTYEIILVIQFLCELLIVYGAATLIGLTTALILHIGSQLDVLCERLTKISLSNEKDEIRKNAITEFITKHQKIIILSQNVERIFSYISLYQFLSNMMVICFISFVLAVSFRTGQAAGLIMKCFPYYVAINCEAFILCYTGEYLTSKSGVITKAVYNSLWYDLKPQEARLILLIIMRSQKQLTLTAGKFVDLSLEAFANMLKACASYVSVLYAIYLLYFIALSILMAMKSIISRPVEISLRLIGAWPNSSYRILKYILWTTIMLTFLIFQYWYCITHVKTDVLVDFLDGMSITLSNTLLFVKFVIIWFYNRAVLYRMFSETVLTMTDDWNDRKSEWNMELMIRKVTLSYRIAKYLLIMFLSSIFLYTASIFLASDEETEAQNELVNKKFLLRMELPFEATESPFYEIVVVVQLIVQTVFAMMSSMSMALIATFVIHVVGQIEVVCDKLSEILDGQNEEQLRLASMRSIIEKHQRIISLSSNIETVFTFIALVQFFFNILVICFVGFVLMTSLGTEEMVTVVFKCLPYYITINFEALILCYTGEYLSSNSETIGWVAYNSNWYELSIKENRTLLLLILRSQRPLSLTIGKFMNLSLETFANMLKASASYISVLYAME</sequence>
<dbReference type="InterPro" id="IPR004117">
    <property type="entry name" value="7tm6_olfct_rcpt"/>
</dbReference>
<evidence type="ECO:0000256" key="7">
    <source>
        <dbReference type="ARBA" id="ARBA00023136"/>
    </source>
</evidence>
<organism evidence="11 12">
    <name type="scientific">Ceratina calcarata</name>
    <dbReference type="NCBI Taxonomy" id="156304"/>
    <lineage>
        <taxon>Eukaryota</taxon>
        <taxon>Metazoa</taxon>
        <taxon>Ecdysozoa</taxon>
        <taxon>Arthropoda</taxon>
        <taxon>Hexapoda</taxon>
        <taxon>Insecta</taxon>
        <taxon>Pterygota</taxon>
        <taxon>Neoptera</taxon>
        <taxon>Endopterygota</taxon>
        <taxon>Hymenoptera</taxon>
        <taxon>Apocrita</taxon>
        <taxon>Aculeata</taxon>
        <taxon>Apoidea</taxon>
        <taxon>Anthophila</taxon>
        <taxon>Apidae</taxon>
        <taxon>Ceratina</taxon>
        <taxon>Zadontomerus</taxon>
    </lineage>
</organism>
<dbReference type="GO" id="GO:0005549">
    <property type="term" value="F:odorant binding"/>
    <property type="evidence" value="ECO:0007669"/>
    <property type="project" value="InterPro"/>
</dbReference>
<keyword evidence="7 10" id="KW-0472">Membrane</keyword>
<evidence type="ECO:0000256" key="5">
    <source>
        <dbReference type="ARBA" id="ARBA00022725"/>
    </source>
</evidence>
<dbReference type="GeneID" id="108626688"/>
<evidence type="ECO:0000256" key="2">
    <source>
        <dbReference type="ARBA" id="ARBA00022475"/>
    </source>
</evidence>
<evidence type="ECO:0000256" key="3">
    <source>
        <dbReference type="ARBA" id="ARBA00022606"/>
    </source>
</evidence>
<evidence type="ECO:0000313" key="12">
    <source>
        <dbReference type="RefSeq" id="XP_026670822.1"/>
    </source>
</evidence>
<keyword evidence="8" id="KW-0675">Receptor</keyword>
<comment type="subcellular location">
    <subcellularLocation>
        <location evidence="1">Cell membrane</location>
        <topology evidence="1">Multi-pass membrane protein</topology>
    </subcellularLocation>
</comment>
<dbReference type="Pfam" id="PF02949">
    <property type="entry name" value="7tm_6"/>
    <property type="match status" value="2"/>
</dbReference>
<keyword evidence="2" id="KW-1003">Cell membrane</keyword>
<accession>A0AAJ7WC41</accession>
<dbReference type="PANTHER" id="PTHR21137">
    <property type="entry name" value="ODORANT RECEPTOR"/>
    <property type="match status" value="1"/>
</dbReference>
<evidence type="ECO:0000313" key="11">
    <source>
        <dbReference type="Proteomes" id="UP000694925"/>
    </source>
</evidence>
<proteinExistence type="predicted"/>
<keyword evidence="4 10" id="KW-0812">Transmembrane</keyword>
<feature type="transmembrane region" description="Helical" evidence="10">
    <location>
        <begin position="421"/>
        <end position="440"/>
    </location>
</feature>
<evidence type="ECO:0000256" key="9">
    <source>
        <dbReference type="ARBA" id="ARBA00023224"/>
    </source>
</evidence>
<feature type="transmembrane region" description="Helical" evidence="10">
    <location>
        <begin position="291"/>
        <end position="312"/>
    </location>
</feature>
<evidence type="ECO:0000256" key="10">
    <source>
        <dbReference type="SAM" id="Phobius"/>
    </source>
</evidence>
<feature type="transmembrane region" description="Helical" evidence="10">
    <location>
        <begin position="64"/>
        <end position="83"/>
    </location>
</feature>
<dbReference type="PANTHER" id="PTHR21137:SF35">
    <property type="entry name" value="ODORANT RECEPTOR 19A-RELATED"/>
    <property type="match status" value="1"/>
</dbReference>
<dbReference type="Proteomes" id="UP000694925">
    <property type="component" value="Unplaced"/>
</dbReference>
<evidence type="ECO:0000256" key="1">
    <source>
        <dbReference type="ARBA" id="ARBA00004651"/>
    </source>
</evidence>
<protein>
    <submittedName>
        <fullName evidence="12">Uncharacterized protein LOC108626688</fullName>
    </submittedName>
</protein>
<name>A0AAJ7WC41_9HYME</name>
<dbReference type="RefSeq" id="XP_026670822.1">
    <property type="nucleotide sequence ID" value="XM_026815021.1"/>
</dbReference>
<keyword evidence="3" id="KW-0716">Sensory transduction</keyword>
<evidence type="ECO:0000256" key="8">
    <source>
        <dbReference type="ARBA" id="ARBA00023170"/>
    </source>
</evidence>
<evidence type="ECO:0000256" key="4">
    <source>
        <dbReference type="ARBA" id="ARBA00022692"/>
    </source>
</evidence>
<feature type="transmembrane region" description="Helical" evidence="10">
    <location>
        <begin position="258"/>
        <end position="279"/>
    </location>
</feature>
<keyword evidence="6 10" id="KW-1133">Transmembrane helix</keyword>
<dbReference type="GO" id="GO:0007165">
    <property type="term" value="P:signal transduction"/>
    <property type="evidence" value="ECO:0007669"/>
    <property type="project" value="UniProtKB-KW"/>
</dbReference>
<feature type="transmembrane region" description="Helical" evidence="10">
    <location>
        <begin position="688"/>
        <end position="708"/>
    </location>
</feature>
<feature type="transmembrane region" description="Helical" evidence="10">
    <location>
        <begin position="652"/>
        <end position="676"/>
    </location>
</feature>
<dbReference type="AlphaFoldDB" id="A0AAJ7WC41"/>
<gene>
    <name evidence="12" type="primary">LOC108626688</name>
</gene>
<feature type="transmembrane region" description="Helical" evidence="10">
    <location>
        <begin position="122"/>
        <end position="145"/>
    </location>
</feature>
<dbReference type="GO" id="GO:0005886">
    <property type="term" value="C:plasma membrane"/>
    <property type="evidence" value="ECO:0007669"/>
    <property type="project" value="UniProtKB-SubCell"/>
</dbReference>
<feature type="transmembrane region" description="Helical" evidence="10">
    <location>
        <begin position="378"/>
        <end position="400"/>
    </location>
</feature>
<dbReference type="GO" id="GO:0004984">
    <property type="term" value="F:olfactory receptor activity"/>
    <property type="evidence" value="ECO:0007669"/>
    <property type="project" value="InterPro"/>
</dbReference>